<gene>
    <name evidence="4" type="ORF">HMPREF0762_00608</name>
</gene>
<dbReference type="EMBL" id="ACUX02000006">
    <property type="protein sequence ID" value="EEZ61272.1"/>
    <property type="molecule type" value="Genomic_DNA"/>
</dbReference>
<evidence type="ECO:0000259" key="3">
    <source>
        <dbReference type="Pfam" id="PF13240"/>
    </source>
</evidence>
<dbReference type="eggNOG" id="COG1198">
    <property type="taxonomic scope" value="Bacteria"/>
</dbReference>
<keyword evidence="5" id="KW-1185">Reference proteome</keyword>
<feature type="transmembrane region" description="Helical" evidence="2">
    <location>
        <begin position="98"/>
        <end position="119"/>
    </location>
</feature>
<evidence type="ECO:0000256" key="2">
    <source>
        <dbReference type="SAM" id="Phobius"/>
    </source>
</evidence>
<dbReference type="Pfam" id="PF13240">
    <property type="entry name" value="Zn_Ribbon_1"/>
    <property type="match status" value="1"/>
</dbReference>
<dbReference type="AlphaFoldDB" id="D0WFK9"/>
<comment type="caution">
    <text evidence="4">The sequence shown here is derived from an EMBL/GenBank/DDBJ whole genome shotgun (WGS) entry which is preliminary data.</text>
</comment>
<keyword evidence="2" id="KW-0812">Transmembrane</keyword>
<protein>
    <recommendedName>
        <fullName evidence="3">Zinc-ribbon domain-containing protein</fullName>
    </recommendedName>
</protein>
<evidence type="ECO:0000256" key="1">
    <source>
        <dbReference type="SAM" id="MobiDB-lite"/>
    </source>
</evidence>
<dbReference type="STRING" id="649764.HMPREF0762_00608"/>
<proteinExistence type="predicted"/>
<evidence type="ECO:0000313" key="4">
    <source>
        <dbReference type="EMBL" id="EEZ61272.1"/>
    </source>
</evidence>
<keyword evidence="2" id="KW-1133">Transmembrane helix</keyword>
<accession>D0WFK9</accession>
<dbReference type="Proteomes" id="UP000006001">
    <property type="component" value="Unassembled WGS sequence"/>
</dbReference>
<organism evidence="4 5">
    <name type="scientific">Slackia exigua (strain ATCC 700122 / DSM 15923 / CIP 105133 / JCM 11022 / KCTC 5966 / S-7)</name>
    <dbReference type="NCBI Taxonomy" id="649764"/>
    <lineage>
        <taxon>Bacteria</taxon>
        <taxon>Bacillati</taxon>
        <taxon>Actinomycetota</taxon>
        <taxon>Coriobacteriia</taxon>
        <taxon>Eggerthellales</taxon>
        <taxon>Eggerthellaceae</taxon>
        <taxon>Slackia</taxon>
    </lineage>
</organism>
<name>D0WFK9_SLAES</name>
<keyword evidence="2" id="KW-0472">Membrane</keyword>
<feature type="region of interest" description="Disordered" evidence="1">
    <location>
        <begin position="126"/>
        <end position="154"/>
    </location>
</feature>
<dbReference type="HOGENOM" id="CLU_930342_0_0_11"/>
<sequence>MLERRASMAGYCTWCGARLDENARYCPSCGARTTQVVTLDGSPDAVDPLRGLDIVEGERLPVEDTQRMKITEMSDKVVVSSGKARRFTQDTAVPKRRAAILVPIALIVIVCALVAGYLLSTTKVSDAPSAPPAASGGSANDAADSPESDAPSAEPAAIVNDTASTALSEDEAYTALTGYYDKLDGFRSRLLSCVDDYNGTFESSSMSDRQAAYEKAKALEDDVSSTCDEMRGLVFAPNSAYETDRATLIELYGYMLGRISPLVDSWELDLTFDDPSAHADEILAKLSEHYVNGANPNVERYDRLHATARPQKR</sequence>
<evidence type="ECO:0000313" key="5">
    <source>
        <dbReference type="Proteomes" id="UP000006001"/>
    </source>
</evidence>
<dbReference type="InterPro" id="IPR026870">
    <property type="entry name" value="Zinc_ribbon_dom"/>
</dbReference>
<reference evidence="4" key="1">
    <citation type="submission" date="2009-10" db="EMBL/GenBank/DDBJ databases">
        <authorList>
            <person name="Weinstock G."/>
            <person name="Sodergren E."/>
            <person name="Clifton S."/>
            <person name="Fulton L."/>
            <person name="Fulton B."/>
            <person name="Courtney L."/>
            <person name="Fronick C."/>
            <person name="Harrison M."/>
            <person name="Strong C."/>
            <person name="Farmer C."/>
            <person name="Delahaunty K."/>
            <person name="Markovic C."/>
            <person name="Hall O."/>
            <person name="Minx P."/>
            <person name="Tomlinson C."/>
            <person name="Mitreva M."/>
            <person name="Nelson J."/>
            <person name="Hou S."/>
            <person name="Wollam A."/>
            <person name="Pepin K.H."/>
            <person name="Johnson M."/>
            <person name="Bhonagiri V."/>
            <person name="Nash W.E."/>
            <person name="Warren W."/>
            <person name="Chinwalla A."/>
            <person name="Mardis E.R."/>
            <person name="Wilson R.K."/>
        </authorList>
    </citation>
    <scope>NUCLEOTIDE SEQUENCE [LARGE SCALE GENOMIC DNA]</scope>
    <source>
        <strain evidence="4">ATCC 700122</strain>
    </source>
</reference>
<feature type="domain" description="Zinc-ribbon" evidence="3">
    <location>
        <begin position="11"/>
        <end position="32"/>
    </location>
</feature>